<dbReference type="GO" id="GO:0080143">
    <property type="term" value="P:regulation of amino acid export"/>
    <property type="evidence" value="ECO:0007669"/>
    <property type="project" value="InterPro"/>
</dbReference>
<evidence type="ECO:0000256" key="1">
    <source>
        <dbReference type="ARBA" id="ARBA00004167"/>
    </source>
</evidence>
<dbReference type="EMBL" id="JABFUD020000013">
    <property type="protein sequence ID" value="KAI5071918.1"/>
    <property type="molecule type" value="Genomic_DNA"/>
</dbReference>
<comment type="caution">
    <text evidence="9">The sequence shown here is derived from an EMBL/GenBank/DDBJ whole genome shotgun (WGS) entry which is preliminary data.</text>
</comment>
<reference evidence="9" key="1">
    <citation type="submission" date="2021-01" db="EMBL/GenBank/DDBJ databases">
        <title>Adiantum capillus-veneris genome.</title>
        <authorList>
            <person name="Fang Y."/>
            <person name="Liao Q."/>
        </authorList>
    </citation>
    <scope>NUCLEOTIDE SEQUENCE</scope>
    <source>
        <strain evidence="9">H3</strain>
        <tissue evidence="9">Leaf</tissue>
    </source>
</reference>
<evidence type="ECO:0000256" key="6">
    <source>
        <dbReference type="ARBA" id="ARBA00022989"/>
    </source>
</evidence>
<proteinExistence type="inferred from homology"/>
<dbReference type="Proteomes" id="UP000886520">
    <property type="component" value="Chromosome 13"/>
</dbReference>
<dbReference type="PANTHER" id="PTHR33228:SF77">
    <property type="entry name" value="PROTEIN GLUTAMINE DUMPER 2"/>
    <property type="match status" value="1"/>
</dbReference>
<comment type="similarity">
    <text evidence="2">Belongs to the GLUTAMINE DUMPER 1 (TC 9.B.60) family.</text>
</comment>
<dbReference type="AlphaFoldDB" id="A0A9D4ZDX1"/>
<evidence type="ECO:0000256" key="8">
    <source>
        <dbReference type="SAM" id="MobiDB-lite"/>
    </source>
</evidence>
<evidence type="ECO:0000256" key="7">
    <source>
        <dbReference type="ARBA" id="ARBA00023136"/>
    </source>
</evidence>
<evidence type="ECO:0000313" key="9">
    <source>
        <dbReference type="EMBL" id="KAI5071918.1"/>
    </source>
</evidence>
<protein>
    <submittedName>
        <fullName evidence="9">Uncharacterized protein</fullName>
    </submittedName>
</protein>
<name>A0A9D4ZDX1_ADICA</name>
<gene>
    <name evidence="9" type="ORF">GOP47_0014169</name>
</gene>
<dbReference type="GO" id="GO:0016020">
    <property type="term" value="C:membrane"/>
    <property type="evidence" value="ECO:0007669"/>
    <property type="project" value="UniProtKB-SubCell"/>
</dbReference>
<evidence type="ECO:0000313" key="10">
    <source>
        <dbReference type="Proteomes" id="UP000886520"/>
    </source>
</evidence>
<feature type="region of interest" description="Disordered" evidence="8">
    <location>
        <begin position="40"/>
        <end position="63"/>
    </location>
</feature>
<comment type="subcellular location">
    <subcellularLocation>
        <location evidence="1">Membrane</location>
        <topology evidence="1">Single-pass membrane protein</topology>
    </subcellularLocation>
</comment>
<keyword evidence="6" id="KW-1133">Transmembrane helix</keyword>
<feature type="compositionally biased region" description="Basic and acidic residues" evidence="8">
    <location>
        <begin position="47"/>
        <end position="61"/>
    </location>
</feature>
<evidence type="ECO:0000256" key="2">
    <source>
        <dbReference type="ARBA" id="ARBA00009977"/>
    </source>
</evidence>
<dbReference type="GO" id="GO:0006865">
    <property type="term" value="P:amino acid transport"/>
    <property type="evidence" value="ECO:0007669"/>
    <property type="project" value="UniProtKB-KW"/>
</dbReference>
<evidence type="ECO:0000256" key="4">
    <source>
        <dbReference type="ARBA" id="ARBA00022692"/>
    </source>
</evidence>
<organism evidence="9 10">
    <name type="scientific">Adiantum capillus-veneris</name>
    <name type="common">Maidenhair fern</name>
    <dbReference type="NCBI Taxonomy" id="13818"/>
    <lineage>
        <taxon>Eukaryota</taxon>
        <taxon>Viridiplantae</taxon>
        <taxon>Streptophyta</taxon>
        <taxon>Embryophyta</taxon>
        <taxon>Tracheophyta</taxon>
        <taxon>Polypodiopsida</taxon>
        <taxon>Polypodiidae</taxon>
        <taxon>Polypodiales</taxon>
        <taxon>Pteridineae</taxon>
        <taxon>Pteridaceae</taxon>
        <taxon>Vittarioideae</taxon>
        <taxon>Adiantum</taxon>
    </lineage>
</organism>
<evidence type="ECO:0000256" key="3">
    <source>
        <dbReference type="ARBA" id="ARBA00022448"/>
    </source>
</evidence>
<evidence type="ECO:0000256" key="5">
    <source>
        <dbReference type="ARBA" id="ARBA00022970"/>
    </source>
</evidence>
<keyword evidence="5" id="KW-0029">Amino-acid transport</keyword>
<keyword evidence="3" id="KW-0813">Transport</keyword>
<sequence length="109" mass="12105">MMVGLAAMICLLFISFGVLLCCYYKLLTTLERRPSQAFQGQQSHYSEVAKESNETHEEGPTNKEVVVIMAGKSTPTFIALPTIDQESTKEQVPKDLSMNKHMSGIPPIE</sequence>
<keyword evidence="10" id="KW-1185">Reference proteome</keyword>
<keyword evidence="7" id="KW-0472">Membrane</keyword>
<keyword evidence="4" id="KW-0812">Transmembrane</keyword>
<accession>A0A9D4ZDX1</accession>
<dbReference type="PANTHER" id="PTHR33228">
    <property type="entry name" value="PROTEIN GLUTAMINE DUMPER 4-RELATED"/>
    <property type="match status" value="1"/>
</dbReference>
<dbReference type="InterPro" id="IPR040359">
    <property type="entry name" value="GDU"/>
</dbReference>
<feature type="region of interest" description="Disordered" evidence="8">
    <location>
        <begin position="82"/>
        <end position="109"/>
    </location>
</feature>
<dbReference type="OrthoDB" id="1936235at2759"/>